<dbReference type="PROSITE" id="PS51130">
    <property type="entry name" value="PDXT_SNO_2"/>
    <property type="match status" value="1"/>
</dbReference>
<dbReference type="Proteomes" id="UP000002258">
    <property type="component" value="Chromosome 3"/>
</dbReference>
<gene>
    <name evidence="9" type="ORF">PICST_57121</name>
</gene>
<accession>A3LRB3</accession>
<keyword evidence="10" id="KW-1185">Reference proteome</keyword>
<name>A3LRB3_PICST</name>
<dbReference type="GeneID" id="4838052"/>
<proteinExistence type="inferred from homology"/>
<dbReference type="EMBL" id="CP000497">
    <property type="protein sequence ID" value="ABN65710.2"/>
    <property type="molecule type" value="Genomic_DNA"/>
</dbReference>
<dbReference type="eggNOG" id="KOG3210">
    <property type="taxonomic scope" value="Eukaryota"/>
</dbReference>
<evidence type="ECO:0000313" key="10">
    <source>
        <dbReference type="Proteomes" id="UP000002258"/>
    </source>
</evidence>
<dbReference type="InterPro" id="IPR021196">
    <property type="entry name" value="PdxT/SNO_CS"/>
</dbReference>
<feature type="active site" description="Charge relay system" evidence="7">
    <location>
        <position position="224"/>
    </location>
</feature>
<organism evidence="9 10">
    <name type="scientific">Scheffersomyces stipitis (strain ATCC 58785 / CBS 6054 / NBRC 10063 / NRRL Y-11545)</name>
    <name type="common">Yeast</name>
    <name type="synonym">Pichia stipitis</name>
    <dbReference type="NCBI Taxonomy" id="322104"/>
    <lineage>
        <taxon>Eukaryota</taxon>
        <taxon>Fungi</taxon>
        <taxon>Dikarya</taxon>
        <taxon>Ascomycota</taxon>
        <taxon>Saccharomycotina</taxon>
        <taxon>Pichiomycetes</taxon>
        <taxon>Debaryomycetaceae</taxon>
        <taxon>Scheffersomyces</taxon>
    </lineage>
</organism>
<dbReference type="GO" id="GO:0042823">
    <property type="term" value="P:pyridoxal phosphate biosynthetic process"/>
    <property type="evidence" value="ECO:0007669"/>
    <property type="project" value="InterPro"/>
</dbReference>
<dbReference type="InParanoid" id="A3LRB3"/>
<dbReference type="SUPFAM" id="SSF52317">
    <property type="entry name" value="Class I glutamine amidotransferase-like"/>
    <property type="match status" value="1"/>
</dbReference>
<dbReference type="OMA" id="GMIMLAD"/>
<comment type="catalytic activity">
    <reaction evidence="6">
        <text>L-glutamine + H2O = L-glutamate + NH4(+)</text>
        <dbReference type="Rhea" id="RHEA:15889"/>
        <dbReference type="ChEBI" id="CHEBI:15377"/>
        <dbReference type="ChEBI" id="CHEBI:28938"/>
        <dbReference type="ChEBI" id="CHEBI:29985"/>
        <dbReference type="ChEBI" id="CHEBI:58359"/>
        <dbReference type="EC" id="3.5.1.2"/>
    </reaction>
</comment>
<reference evidence="9 10" key="1">
    <citation type="journal article" date="2007" name="Nat. Biotechnol.">
        <title>Genome sequence of the lignocellulose-bioconverting and xylose-fermenting yeast Pichia stipitis.</title>
        <authorList>
            <person name="Jeffries T.W."/>
            <person name="Grigoriev I.V."/>
            <person name="Grimwood J."/>
            <person name="Laplaza J.M."/>
            <person name="Aerts A."/>
            <person name="Salamov A."/>
            <person name="Schmutz J."/>
            <person name="Lindquist E."/>
            <person name="Dehal P."/>
            <person name="Shapiro H."/>
            <person name="Jin Y.S."/>
            <person name="Passoth V."/>
            <person name="Richardson P.M."/>
        </authorList>
    </citation>
    <scope>NUCLEOTIDE SEQUENCE [LARGE SCALE GENOMIC DNA]</scope>
    <source>
        <strain evidence="10">ATCC 58785 / CBS 6054 / NBRC 10063 / NRRL Y-11545</strain>
    </source>
</reference>
<evidence type="ECO:0000256" key="3">
    <source>
        <dbReference type="ARBA" id="ARBA00022801"/>
    </source>
</evidence>
<evidence type="ECO:0000256" key="6">
    <source>
        <dbReference type="ARBA" id="ARBA00049534"/>
    </source>
</evidence>
<dbReference type="Pfam" id="PF01174">
    <property type="entry name" value="SNO"/>
    <property type="match status" value="2"/>
</dbReference>
<dbReference type="PIRSF" id="PIRSF005639">
    <property type="entry name" value="Glut_amidoT_SNO"/>
    <property type="match status" value="1"/>
</dbReference>
<evidence type="ECO:0000313" key="9">
    <source>
        <dbReference type="EMBL" id="ABN65710.2"/>
    </source>
</evidence>
<sequence length="251" mass="28423">MTTSTEITLGVLALQGAFREHIEYFQKVIESHPQEYSKFTFTFIEVKTEDQLRRCDSLVIPGGESTSISLIAERTNLLQPLMDYVKSENPIWGTCAGLIFLSKQLKNGRVGQKLLGGLNVEVTRNAFGRQLDSFESPLDFSSFIPDCHAFPTVFIRAPVITELLHDGPTESKSESDSIFYSQNNYNNKAPIEVLHSLKNHGKIDHELIVAVRQGHILGTSFHPELATDDYRFHKWYIDEFVVKSKNKSTDI</sequence>
<feature type="binding site" evidence="8">
    <location>
        <position position="124"/>
    </location>
    <ligand>
        <name>L-glutamine</name>
        <dbReference type="ChEBI" id="CHEBI:58359"/>
    </ligand>
</feature>
<feature type="active site" description="Charge relay system" evidence="7">
    <location>
        <position position="222"/>
    </location>
</feature>
<feature type="active site" description="Nucleophile" evidence="7">
    <location>
        <position position="95"/>
    </location>
</feature>
<protein>
    <recommendedName>
        <fullName evidence="2">glutaminase</fullName>
        <ecNumber evidence="2">3.5.1.2</ecNumber>
    </recommendedName>
</protein>
<feature type="binding site" evidence="8">
    <location>
        <begin position="63"/>
        <end position="65"/>
    </location>
    <ligand>
        <name>L-glutamine</name>
        <dbReference type="ChEBI" id="CHEBI:58359"/>
    </ligand>
</feature>
<feature type="binding site" evidence="8">
    <location>
        <begin position="155"/>
        <end position="156"/>
    </location>
    <ligand>
        <name>L-glutamine</name>
        <dbReference type="ChEBI" id="CHEBI:58359"/>
    </ligand>
</feature>
<evidence type="ECO:0000256" key="8">
    <source>
        <dbReference type="PIRSR" id="PIRSR005639-2"/>
    </source>
</evidence>
<dbReference type="Gene3D" id="3.40.50.880">
    <property type="match status" value="1"/>
</dbReference>
<keyword evidence="3" id="KW-0378">Hydrolase</keyword>
<dbReference type="GO" id="GO:1903600">
    <property type="term" value="C:glutaminase complex"/>
    <property type="evidence" value="ECO:0007669"/>
    <property type="project" value="TreeGrafter"/>
</dbReference>
<dbReference type="CDD" id="cd01749">
    <property type="entry name" value="GATase1_PB"/>
    <property type="match status" value="1"/>
</dbReference>
<dbReference type="FunCoup" id="A3LRB3">
    <property type="interactions" value="209"/>
</dbReference>
<keyword evidence="5" id="KW-0456">Lyase</keyword>
<evidence type="ECO:0000256" key="7">
    <source>
        <dbReference type="PIRSR" id="PIRSR005639-1"/>
    </source>
</evidence>
<dbReference type="InterPro" id="IPR002161">
    <property type="entry name" value="PdxT/SNO"/>
</dbReference>
<evidence type="ECO:0000256" key="2">
    <source>
        <dbReference type="ARBA" id="ARBA00012918"/>
    </source>
</evidence>
<dbReference type="GO" id="GO:0008614">
    <property type="term" value="P:pyridoxine metabolic process"/>
    <property type="evidence" value="ECO:0007669"/>
    <property type="project" value="TreeGrafter"/>
</dbReference>
<dbReference type="GO" id="GO:0004359">
    <property type="term" value="F:glutaminase activity"/>
    <property type="evidence" value="ECO:0007669"/>
    <property type="project" value="UniProtKB-EC"/>
</dbReference>
<keyword evidence="4" id="KW-0315">Glutamine amidotransferase</keyword>
<dbReference type="EC" id="3.5.1.2" evidence="2"/>
<dbReference type="STRING" id="322104.A3LRB3"/>
<evidence type="ECO:0000256" key="4">
    <source>
        <dbReference type="ARBA" id="ARBA00022962"/>
    </source>
</evidence>
<dbReference type="HAMAP" id="MF_01615">
    <property type="entry name" value="PdxT"/>
    <property type="match status" value="1"/>
</dbReference>
<dbReference type="OrthoDB" id="2039at2759"/>
<dbReference type="GO" id="GO:0005829">
    <property type="term" value="C:cytosol"/>
    <property type="evidence" value="ECO:0007669"/>
    <property type="project" value="TreeGrafter"/>
</dbReference>
<dbReference type="RefSeq" id="XP_001383739.2">
    <property type="nucleotide sequence ID" value="XM_001383702.1"/>
</dbReference>
<dbReference type="PANTHER" id="PTHR31559:SF0">
    <property type="entry name" value="PYRIDOXAL 5'-PHOSPHATE SYNTHASE SUBUNIT SNO1-RELATED"/>
    <property type="match status" value="1"/>
</dbReference>
<dbReference type="AlphaFoldDB" id="A3LRB3"/>
<dbReference type="NCBIfam" id="TIGR03800">
    <property type="entry name" value="PLP_synth_Pdx2"/>
    <property type="match status" value="1"/>
</dbReference>
<dbReference type="PROSITE" id="PS51273">
    <property type="entry name" value="GATASE_TYPE_1"/>
    <property type="match status" value="1"/>
</dbReference>
<dbReference type="PANTHER" id="PTHR31559">
    <property type="entry name" value="PYRIDOXAL 5'-PHOSPHATE SYNTHASE SUBUNIT SNO"/>
    <property type="match status" value="1"/>
</dbReference>
<dbReference type="InterPro" id="IPR029062">
    <property type="entry name" value="Class_I_gatase-like"/>
</dbReference>
<dbReference type="KEGG" id="pic:PICST_57121"/>
<dbReference type="HOGENOM" id="CLU_069674_0_1_1"/>
<dbReference type="PROSITE" id="PS01236">
    <property type="entry name" value="PDXT_SNO_1"/>
    <property type="match status" value="1"/>
</dbReference>
<dbReference type="GO" id="GO:0016829">
    <property type="term" value="F:lyase activity"/>
    <property type="evidence" value="ECO:0007669"/>
    <property type="project" value="UniProtKB-KW"/>
</dbReference>
<comment type="similarity">
    <text evidence="1">Belongs to the glutaminase PdxT/SNO family.</text>
</comment>
<evidence type="ECO:0000256" key="5">
    <source>
        <dbReference type="ARBA" id="ARBA00023239"/>
    </source>
</evidence>
<evidence type="ECO:0000256" key="1">
    <source>
        <dbReference type="ARBA" id="ARBA00008345"/>
    </source>
</evidence>